<keyword evidence="12" id="KW-0648">Protein biosynthesis</keyword>
<evidence type="ECO:0000256" key="14">
    <source>
        <dbReference type="ARBA" id="ARBA00030904"/>
    </source>
</evidence>
<keyword evidence="13" id="KW-0030">Aminoacyl-tRNA synthetase</keyword>
<dbReference type="FunFam" id="2.40.50.140:FF:000042">
    <property type="entry name" value="Methionine--tRNA ligase"/>
    <property type="match status" value="1"/>
</dbReference>
<dbReference type="Pfam" id="PF01588">
    <property type="entry name" value="tRNA_bind"/>
    <property type="match status" value="1"/>
</dbReference>
<evidence type="ECO:0000256" key="3">
    <source>
        <dbReference type="ARBA" id="ARBA00011738"/>
    </source>
</evidence>
<evidence type="ECO:0000256" key="9">
    <source>
        <dbReference type="ARBA" id="ARBA00022741"/>
    </source>
</evidence>
<comment type="caution">
    <text evidence="18">The sequence shown here is derived from an EMBL/GenBank/DDBJ whole genome shotgun (WGS) entry which is preliminary data.</text>
</comment>
<dbReference type="EMBL" id="LIZY01000075">
    <property type="protein sequence ID" value="KPJ63598.1"/>
    <property type="molecule type" value="Genomic_DNA"/>
</dbReference>
<comment type="catalytic activity">
    <reaction evidence="15">
        <text>tRNA(Met) + L-methionine + ATP = L-methionyl-tRNA(Met) + AMP + diphosphate</text>
        <dbReference type="Rhea" id="RHEA:13481"/>
        <dbReference type="Rhea" id="RHEA-COMP:9667"/>
        <dbReference type="Rhea" id="RHEA-COMP:9698"/>
        <dbReference type="ChEBI" id="CHEBI:30616"/>
        <dbReference type="ChEBI" id="CHEBI:33019"/>
        <dbReference type="ChEBI" id="CHEBI:57844"/>
        <dbReference type="ChEBI" id="CHEBI:78442"/>
        <dbReference type="ChEBI" id="CHEBI:78530"/>
        <dbReference type="ChEBI" id="CHEBI:456215"/>
        <dbReference type="EC" id="6.1.1.10"/>
    </reaction>
</comment>
<evidence type="ECO:0000256" key="5">
    <source>
        <dbReference type="ARBA" id="ARBA00018753"/>
    </source>
</evidence>
<dbReference type="PANTHER" id="PTHR11586:SF37">
    <property type="entry name" value="TRNA-BINDING DOMAIN-CONTAINING PROTEIN"/>
    <property type="match status" value="1"/>
</dbReference>
<evidence type="ECO:0000256" key="2">
    <source>
        <dbReference type="ARBA" id="ARBA00004496"/>
    </source>
</evidence>
<dbReference type="GO" id="GO:0005524">
    <property type="term" value="F:ATP binding"/>
    <property type="evidence" value="ECO:0007669"/>
    <property type="project" value="UniProtKB-KW"/>
</dbReference>
<evidence type="ECO:0000256" key="13">
    <source>
        <dbReference type="ARBA" id="ARBA00023146"/>
    </source>
</evidence>
<dbReference type="NCBIfam" id="TIGR00399">
    <property type="entry name" value="metG_C_term"/>
    <property type="match status" value="1"/>
</dbReference>
<feature type="domain" description="TRNA-binding" evidence="17">
    <location>
        <begin position="6"/>
        <end position="106"/>
    </location>
</feature>
<comment type="subunit">
    <text evidence="3">Homodimer.</text>
</comment>
<dbReference type="PROSITE" id="PS50886">
    <property type="entry name" value="TRBD"/>
    <property type="match status" value="1"/>
</dbReference>
<evidence type="ECO:0000256" key="11">
    <source>
        <dbReference type="ARBA" id="ARBA00022884"/>
    </source>
</evidence>
<organism evidence="18 19">
    <name type="scientific">candidate division KD3-62 bacterium DG_56</name>
    <dbReference type="NCBI Taxonomy" id="1704032"/>
    <lineage>
        <taxon>Bacteria</taxon>
        <taxon>candidate division KD3-62</taxon>
    </lineage>
</organism>
<dbReference type="InterPro" id="IPR051270">
    <property type="entry name" value="Tyrosine-tRNA_ligase_regulator"/>
</dbReference>
<evidence type="ECO:0000256" key="12">
    <source>
        <dbReference type="ARBA" id="ARBA00022917"/>
    </source>
</evidence>
<evidence type="ECO:0000256" key="15">
    <source>
        <dbReference type="ARBA" id="ARBA00047364"/>
    </source>
</evidence>
<dbReference type="GO" id="GO:0006431">
    <property type="term" value="P:methionyl-tRNA aminoacylation"/>
    <property type="evidence" value="ECO:0007669"/>
    <property type="project" value="InterPro"/>
</dbReference>
<dbReference type="PANTHER" id="PTHR11586">
    <property type="entry name" value="TRNA-AMINOACYLATION COFACTOR ARC1 FAMILY MEMBER"/>
    <property type="match status" value="1"/>
</dbReference>
<dbReference type="CDD" id="cd02800">
    <property type="entry name" value="tRNA_bind_EcMetRS_like"/>
    <property type="match status" value="1"/>
</dbReference>
<dbReference type="GO" id="GO:0005737">
    <property type="term" value="C:cytoplasm"/>
    <property type="evidence" value="ECO:0007669"/>
    <property type="project" value="UniProtKB-SubCell"/>
</dbReference>
<dbReference type="AlphaFoldDB" id="A0A0S7XM95"/>
<dbReference type="InterPro" id="IPR002547">
    <property type="entry name" value="tRNA-bd_dom"/>
</dbReference>
<comment type="function">
    <text evidence="1">Is required not only for elongation of protein synthesis but also for the initiation of all mRNA translation through initiator tRNA(fMet) aminoacylation.</text>
</comment>
<protein>
    <recommendedName>
        <fullName evidence="5">Methionine--tRNA ligase</fullName>
        <ecNumber evidence="4">6.1.1.10</ecNumber>
    </recommendedName>
    <alternativeName>
        <fullName evidence="14">Methionyl-tRNA synthetase</fullName>
    </alternativeName>
</protein>
<evidence type="ECO:0000256" key="4">
    <source>
        <dbReference type="ARBA" id="ARBA00012838"/>
    </source>
</evidence>
<dbReference type="InterPro" id="IPR012340">
    <property type="entry name" value="NA-bd_OB-fold"/>
</dbReference>
<proteinExistence type="predicted"/>
<dbReference type="InterPro" id="IPR004495">
    <property type="entry name" value="Met-tRNA-synth_bsu_C"/>
</dbReference>
<keyword evidence="8" id="KW-0436">Ligase</keyword>
<dbReference type="GO" id="GO:0000049">
    <property type="term" value="F:tRNA binding"/>
    <property type="evidence" value="ECO:0007669"/>
    <property type="project" value="UniProtKB-UniRule"/>
</dbReference>
<evidence type="ECO:0000259" key="17">
    <source>
        <dbReference type="PROSITE" id="PS50886"/>
    </source>
</evidence>
<evidence type="ECO:0000256" key="16">
    <source>
        <dbReference type="PROSITE-ProRule" id="PRU00209"/>
    </source>
</evidence>
<evidence type="ECO:0000256" key="8">
    <source>
        <dbReference type="ARBA" id="ARBA00022598"/>
    </source>
</evidence>
<dbReference type="GO" id="GO:0004825">
    <property type="term" value="F:methionine-tRNA ligase activity"/>
    <property type="evidence" value="ECO:0007669"/>
    <property type="project" value="UniProtKB-EC"/>
</dbReference>
<gene>
    <name evidence="18" type="ORF">AMK68_03555</name>
</gene>
<comment type="subcellular location">
    <subcellularLocation>
        <location evidence="2">Cytoplasm</location>
    </subcellularLocation>
</comment>
<evidence type="ECO:0000313" key="19">
    <source>
        <dbReference type="Proteomes" id="UP000052020"/>
    </source>
</evidence>
<keyword evidence="7 16" id="KW-0820">tRNA-binding</keyword>
<keyword evidence="11 16" id="KW-0694">RNA-binding</keyword>
<dbReference type="Proteomes" id="UP000052020">
    <property type="component" value="Unassembled WGS sequence"/>
</dbReference>
<keyword evidence="9" id="KW-0547">Nucleotide-binding</keyword>
<sequence length="106" mass="11280">MIQLVDFQKCDLRVAEVIAAEPVTGADKLLQLTVDLGDEQRTTVAGIALSYSPEELVGKQVVVLANLEPVTLRGVRSEGMVLAAGDEKTVSLLTPDRPVPKGAKIL</sequence>
<keyword evidence="6" id="KW-0963">Cytoplasm</keyword>
<evidence type="ECO:0000256" key="6">
    <source>
        <dbReference type="ARBA" id="ARBA00022490"/>
    </source>
</evidence>
<accession>A0A0S7XM95</accession>
<dbReference type="SUPFAM" id="SSF50249">
    <property type="entry name" value="Nucleic acid-binding proteins"/>
    <property type="match status" value="1"/>
</dbReference>
<name>A0A0S7XM95_9BACT</name>
<evidence type="ECO:0000256" key="1">
    <source>
        <dbReference type="ARBA" id="ARBA00003314"/>
    </source>
</evidence>
<evidence type="ECO:0000256" key="7">
    <source>
        <dbReference type="ARBA" id="ARBA00022555"/>
    </source>
</evidence>
<reference evidence="18 19" key="1">
    <citation type="journal article" date="2015" name="Microbiome">
        <title>Genomic resolution of linkages in carbon, nitrogen, and sulfur cycling among widespread estuary sediment bacteria.</title>
        <authorList>
            <person name="Baker B.J."/>
            <person name="Lazar C.S."/>
            <person name="Teske A.P."/>
            <person name="Dick G.J."/>
        </authorList>
    </citation>
    <scope>NUCLEOTIDE SEQUENCE [LARGE SCALE GENOMIC DNA]</scope>
    <source>
        <strain evidence="18">DG_56</strain>
    </source>
</reference>
<dbReference type="PATRIC" id="fig|1704032.3.peg.538"/>
<evidence type="ECO:0000313" key="18">
    <source>
        <dbReference type="EMBL" id="KPJ63598.1"/>
    </source>
</evidence>
<dbReference type="Gene3D" id="2.40.50.140">
    <property type="entry name" value="Nucleic acid-binding proteins"/>
    <property type="match status" value="1"/>
</dbReference>
<keyword evidence="10" id="KW-0067">ATP-binding</keyword>
<evidence type="ECO:0000256" key="10">
    <source>
        <dbReference type="ARBA" id="ARBA00022840"/>
    </source>
</evidence>
<dbReference type="EC" id="6.1.1.10" evidence="4"/>